<dbReference type="Proteomes" id="UP001551695">
    <property type="component" value="Unassembled WGS sequence"/>
</dbReference>
<protein>
    <submittedName>
        <fullName evidence="1">Uncharacterized protein</fullName>
    </submittedName>
</protein>
<evidence type="ECO:0000313" key="1">
    <source>
        <dbReference type="EMBL" id="MEV0710712.1"/>
    </source>
</evidence>
<gene>
    <name evidence="1" type="ORF">AB0I48_24405</name>
</gene>
<reference evidence="1 2" key="1">
    <citation type="submission" date="2024-06" db="EMBL/GenBank/DDBJ databases">
        <title>The Natural Products Discovery Center: Release of the First 8490 Sequenced Strains for Exploring Actinobacteria Biosynthetic Diversity.</title>
        <authorList>
            <person name="Kalkreuter E."/>
            <person name="Kautsar S.A."/>
            <person name="Yang D."/>
            <person name="Bader C.D."/>
            <person name="Teijaro C.N."/>
            <person name="Fluegel L."/>
            <person name="Davis C.M."/>
            <person name="Simpson J.R."/>
            <person name="Lauterbach L."/>
            <person name="Steele A.D."/>
            <person name="Gui C."/>
            <person name="Meng S."/>
            <person name="Li G."/>
            <person name="Viehrig K."/>
            <person name="Ye F."/>
            <person name="Su P."/>
            <person name="Kiefer A.F."/>
            <person name="Nichols A."/>
            <person name="Cepeda A.J."/>
            <person name="Yan W."/>
            <person name="Fan B."/>
            <person name="Jiang Y."/>
            <person name="Adhikari A."/>
            <person name="Zheng C.-J."/>
            <person name="Schuster L."/>
            <person name="Cowan T.M."/>
            <person name="Smanski M.J."/>
            <person name="Chevrette M.G."/>
            <person name="De Carvalho L.P.S."/>
            <person name="Shen B."/>
        </authorList>
    </citation>
    <scope>NUCLEOTIDE SEQUENCE [LARGE SCALE GENOMIC DNA]</scope>
    <source>
        <strain evidence="1 2">NPDC050403</strain>
    </source>
</reference>
<sequence length="71" mass="7852">MPVDPDARRFVEARRSVGANWKVRDKPICRCQQNYRCSSVTPIEMSALVEVSVPTESFVLVGLSVAAEPSD</sequence>
<dbReference type="RefSeq" id="WP_357786706.1">
    <property type="nucleotide sequence ID" value="NZ_JBFAKC010000011.1"/>
</dbReference>
<proteinExistence type="predicted"/>
<name>A0ABV3FZ60_9NOCA</name>
<dbReference type="EMBL" id="JBFAKC010000011">
    <property type="protein sequence ID" value="MEV0710712.1"/>
    <property type="molecule type" value="Genomic_DNA"/>
</dbReference>
<evidence type="ECO:0000313" key="2">
    <source>
        <dbReference type="Proteomes" id="UP001551695"/>
    </source>
</evidence>
<organism evidence="1 2">
    <name type="scientific">Nocardia aurea</name>
    <dbReference type="NCBI Taxonomy" id="2144174"/>
    <lineage>
        <taxon>Bacteria</taxon>
        <taxon>Bacillati</taxon>
        <taxon>Actinomycetota</taxon>
        <taxon>Actinomycetes</taxon>
        <taxon>Mycobacteriales</taxon>
        <taxon>Nocardiaceae</taxon>
        <taxon>Nocardia</taxon>
    </lineage>
</organism>
<accession>A0ABV3FZ60</accession>
<comment type="caution">
    <text evidence="1">The sequence shown here is derived from an EMBL/GenBank/DDBJ whole genome shotgun (WGS) entry which is preliminary data.</text>
</comment>
<keyword evidence="2" id="KW-1185">Reference proteome</keyword>